<feature type="domain" description="Cyclin-like" evidence="6">
    <location>
        <begin position="49"/>
        <end position="135"/>
    </location>
</feature>
<feature type="compositionally biased region" description="Basic and acidic residues" evidence="5">
    <location>
        <begin position="327"/>
        <end position="341"/>
    </location>
</feature>
<accession>A0A182P036</accession>
<proteinExistence type="inferred from homology"/>
<name>A0A182P036_9DIPT</name>
<dbReference type="SMART" id="SM00385">
    <property type="entry name" value="CYCLIN"/>
    <property type="match status" value="2"/>
</dbReference>
<evidence type="ECO:0000256" key="5">
    <source>
        <dbReference type="SAM" id="MobiDB-lite"/>
    </source>
</evidence>
<feature type="domain" description="Cyclin C-terminal" evidence="7">
    <location>
        <begin position="144"/>
        <end position="275"/>
    </location>
</feature>
<dbReference type="STRING" id="199890.A0A182P036"/>
<evidence type="ECO:0000256" key="3">
    <source>
        <dbReference type="ARBA" id="ARBA00023306"/>
    </source>
</evidence>
<dbReference type="AlphaFoldDB" id="A0A182P036"/>
<evidence type="ECO:0000256" key="4">
    <source>
        <dbReference type="RuleBase" id="RU000383"/>
    </source>
</evidence>
<evidence type="ECO:0000259" key="7">
    <source>
        <dbReference type="SMART" id="SM01332"/>
    </source>
</evidence>
<dbReference type="InterPro" id="IPR039361">
    <property type="entry name" value="Cyclin"/>
</dbReference>
<dbReference type="FunFam" id="1.10.472.10:FF:000010">
    <property type="entry name" value="G1/S-specific cyclin Cln1"/>
    <property type="match status" value="1"/>
</dbReference>
<evidence type="ECO:0000256" key="2">
    <source>
        <dbReference type="ARBA" id="ARBA00023127"/>
    </source>
</evidence>
<dbReference type="Proteomes" id="UP000075885">
    <property type="component" value="Unassembled WGS sequence"/>
</dbReference>
<feature type="domain" description="Cyclin-like" evidence="6">
    <location>
        <begin position="169"/>
        <end position="252"/>
    </location>
</feature>
<dbReference type="GO" id="GO:0051301">
    <property type="term" value="P:cell division"/>
    <property type="evidence" value="ECO:0007669"/>
    <property type="project" value="UniProtKB-KW"/>
</dbReference>
<organism evidence="8 9">
    <name type="scientific">Anopheles epiroticus</name>
    <dbReference type="NCBI Taxonomy" id="199890"/>
    <lineage>
        <taxon>Eukaryota</taxon>
        <taxon>Metazoa</taxon>
        <taxon>Ecdysozoa</taxon>
        <taxon>Arthropoda</taxon>
        <taxon>Hexapoda</taxon>
        <taxon>Insecta</taxon>
        <taxon>Pterygota</taxon>
        <taxon>Neoptera</taxon>
        <taxon>Endopterygota</taxon>
        <taxon>Diptera</taxon>
        <taxon>Nematocera</taxon>
        <taxon>Culicoidea</taxon>
        <taxon>Culicidae</taxon>
        <taxon>Anophelinae</taxon>
        <taxon>Anopheles</taxon>
    </lineage>
</organism>
<dbReference type="EnsemblMetazoa" id="AEPI000268-RA">
    <property type="protein sequence ID" value="AEPI000268-PA"/>
    <property type="gene ID" value="AEPI000268"/>
</dbReference>
<dbReference type="SMART" id="SM01332">
    <property type="entry name" value="Cyclin_C"/>
    <property type="match status" value="1"/>
</dbReference>
<dbReference type="GO" id="GO:0051726">
    <property type="term" value="P:regulation of cell cycle"/>
    <property type="evidence" value="ECO:0007669"/>
    <property type="project" value="UniProtKB-ARBA"/>
</dbReference>
<dbReference type="Gene3D" id="1.10.472.10">
    <property type="entry name" value="Cyclin-like"/>
    <property type="match status" value="2"/>
</dbReference>
<dbReference type="CDD" id="cd20529">
    <property type="entry name" value="CYCLIN_CCNJ-like_rpt2"/>
    <property type="match status" value="1"/>
</dbReference>
<evidence type="ECO:0008006" key="10">
    <source>
        <dbReference type="Google" id="ProtNLM"/>
    </source>
</evidence>
<dbReference type="InterPro" id="IPR036915">
    <property type="entry name" value="Cyclin-like_sf"/>
</dbReference>
<feature type="region of interest" description="Disordered" evidence="5">
    <location>
        <begin position="283"/>
        <end position="356"/>
    </location>
</feature>
<reference evidence="9" key="1">
    <citation type="submission" date="2013-03" db="EMBL/GenBank/DDBJ databases">
        <title>The Genome Sequence of Anopheles epiroticus epiroticus2.</title>
        <authorList>
            <consortium name="The Broad Institute Genomics Platform"/>
            <person name="Neafsey D.E."/>
            <person name="Howell P."/>
            <person name="Walker B."/>
            <person name="Young S.K."/>
            <person name="Zeng Q."/>
            <person name="Gargeya S."/>
            <person name="Fitzgerald M."/>
            <person name="Haas B."/>
            <person name="Abouelleil A."/>
            <person name="Allen A.W."/>
            <person name="Alvarado L."/>
            <person name="Arachchi H.M."/>
            <person name="Berlin A.M."/>
            <person name="Chapman S.B."/>
            <person name="Gainer-Dewar J."/>
            <person name="Goldberg J."/>
            <person name="Griggs A."/>
            <person name="Gujja S."/>
            <person name="Hansen M."/>
            <person name="Howarth C."/>
            <person name="Imamovic A."/>
            <person name="Ireland A."/>
            <person name="Larimer J."/>
            <person name="McCowan C."/>
            <person name="Murphy C."/>
            <person name="Pearson M."/>
            <person name="Poon T.W."/>
            <person name="Priest M."/>
            <person name="Roberts A."/>
            <person name="Saif S."/>
            <person name="Shea T."/>
            <person name="Sisk P."/>
            <person name="Sykes S."/>
            <person name="Wortman J."/>
            <person name="Nusbaum C."/>
            <person name="Birren B."/>
        </authorList>
    </citation>
    <scope>NUCLEOTIDE SEQUENCE [LARGE SCALE GENOMIC DNA]</scope>
    <source>
        <strain evidence="9">Epiroticus2</strain>
    </source>
</reference>
<dbReference type="SUPFAM" id="SSF47954">
    <property type="entry name" value="Cyclin-like"/>
    <property type="match status" value="2"/>
</dbReference>
<dbReference type="GO" id="GO:0019887">
    <property type="term" value="F:protein kinase regulator activity"/>
    <property type="evidence" value="ECO:0007669"/>
    <property type="project" value="UniProtKB-ARBA"/>
</dbReference>
<keyword evidence="1" id="KW-0132">Cell division</keyword>
<evidence type="ECO:0000313" key="8">
    <source>
        <dbReference type="EnsemblMetazoa" id="AEPI000268-PA"/>
    </source>
</evidence>
<dbReference type="CDD" id="cd20528">
    <property type="entry name" value="CYCLIN_CCNJ-like_rpt1"/>
    <property type="match status" value="1"/>
</dbReference>
<protein>
    <recommendedName>
        <fullName evidence="10">Cyclin N-terminal domain-containing protein</fullName>
    </recommendedName>
</protein>
<dbReference type="PANTHER" id="PTHR10177">
    <property type="entry name" value="CYCLINS"/>
    <property type="match status" value="1"/>
</dbReference>
<dbReference type="InterPro" id="IPR004367">
    <property type="entry name" value="Cyclin_C-dom"/>
</dbReference>
<dbReference type="Pfam" id="PF00134">
    <property type="entry name" value="Cyclin_N"/>
    <property type="match status" value="1"/>
</dbReference>
<evidence type="ECO:0000313" key="9">
    <source>
        <dbReference type="Proteomes" id="UP000075885"/>
    </source>
</evidence>
<reference evidence="8" key="2">
    <citation type="submission" date="2020-05" db="UniProtKB">
        <authorList>
            <consortium name="EnsemblMetazoa"/>
        </authorList>
    </citation>
    <scope>IDENTIFICATION</scope>
    <source>
        <strain evidence="8">Epiroticus2</strain>
    </source>
</reference>
<sequence>MERWNTFFNAPYCTEYNEDILETLIECEAGRKRVQSVSPQLHLRDSVVQLILSVCEKQSYRRATVHLAIYLLDVFMSSHTIEERRIDLVGLTCLYLACKIEENEPKVPSPSRLNGFVGNTYQPADFVALEITILCFFDWHITIPTASTFLDIFAIDCFDQQDYDTMATTELTEKPSKEQLVQSINDTASKILRASLQYMKLYTIKPSLLAAACVASARCLTQGVSVWSERLANITGYDYSNLHNVCQMLLFEAMPQLPTCSVSSTPNSKRSISDAGYLSEWWETDDEDEEKRSTGADVSSASSGEDSDTTGCSESSNKDVTSQEDFVCDKAVDSSDTGERCTKKRKLAISNEEHFH</sequence>
<evidence type="ECO:0000256" key="1">
    <source>
        <dbReference type="ARBA" id="ARBA00022618"/>
    </source>
</evidence>
<dbReference type="Pfam" id="PF02984">
    <property type="entry name" value="Cyclin_C"/>
    <property type="match status" value="1"/>
</dbReference>
<dbReference type="InterPro" id="IPR013763">
    <property type="entry name" value="Cyclin-like_dom"/>
</dbReference>
<feature type="compositionally biased region" description="Polar residues" evidence="5">
    <location>
        <begin position="296"/>
        <end position="324"/>
    </location>
</feature>
<dbReference type="InterPro" id="IPR006671">
    <property type="entry name" value="Cyclin_N"/>
</dbReference>
<keyword evidence="9" id="KW-1185">Reference proteome</keyword>
<evidence type="ECO:0000259" key="6">
    <source>
        <dbReference type="SMART" id="SM00385"/>
    </source>
</evidence>
<comment type="similarity">
    <text evidence="4">Belongs to the cyclin family.</text>
</comment>
<keyword evidence="3" id="KW-0131">Cell cycle</keyword>
<keyword evidence="2 4" id="KW-0195">Cyclin</keyword>
<dbReference type="VEuPathDB" id="VectorBase:AEPI000268"/>